<proteinExistence type="predicted"/>
<accession>A0A9P4YI81</accession>
<evidence type="ECO:0000313" key="1">
    <source>
        <dbReference type="EMBL" id="KAF3897357.1"/>
    </source>
</evidence>
<protein>
    <submittedName>
        <fullName evidence="1">Ig-like domain-containing protein</fullName>
    </submittedName>
</protein>
<sequence length="196" mass="21098">MKFSTTSIFAAAVAFGIGATKVYASPLADALPYPTGPLTYIGPVEVNGKDVTLEGTVQEIYSQVKDLTGSTLKPVDIPKDDPKHKLQTRSKVSLNCHPQGGGATLRTIRDGIKYLNGLKGKCKAPPRTCTRVSCSWKAGIYLCNDNLHSVSVPCKQIAEYAQDIVNVCVTNPEVSSLRGQEFDSDNWNVVIKAGHC</sequence>
<comment type="caution">
    <text evidence="1">The sequence shown here is derived from an EMBL/GenBank/DDBJ whole genome shotgun (WGS) entry which is preliminary data.</text>
</comment>
<name>A0A9P4YI81_9EURO</name>
<dbReference type="PANTHER" id="PTHR35605:SF1">
    <property type="entry name" value="ECP2 EFFECTOR PROTEIN DOMAIN-CONTAINING PROTEIN-RELATED"/>
    <property type="match status" value="1"/>
</dbReference>
<evidence type="ECO:0000313" key="2">
    <source>
        <dbReference type="Proteomes" id="UP000749309"/>
    </source>
</evidence>
<dbReference type="PANTHER" id="PTHR35605">
    <property type="entry name" value="ECP2 EFFECTOR PROTEIN DOMAIN-CONTAINING PROTEIN-RELATED"/>
    <property type="match status" value="1"/>
</dbReference>
<organism evidence="1 2">
    <name type="scientific">Trichophyton interdigitale</name>
    <dbReference type="NCBI Taxonomy" id="101480"/>
    <lineage>
        <taxon>Eukaryota</taxon>
        <taxon>Fungi</taxon>
        <taxon>Dikarya</taxon>
        <taxon>Ascomycota</taxon>
        <taxon>Pezizomycotina</taxon>
        <taxon>Eurotiomycetes</taxon>
        <taxon>Eurotiomycetidae</taxon>
        <taxon>Onygenales</taxon>
        <taxon>Arthrodermataceae</taxon>
        <taxon>Trichophyton</taxon>
    </lineage>
</organism>
<dbReference type="EMBL" id="JAAQVJ010000054">
    <property type="protein sequence ID" value="KAF3897357.1"/>
    <property type="molecule type" value="Genomic_DNA"/>
</dbReference>
<reference evidence="1" key="1">
    <citation type="submission" date="2020-03" db="EMBL/GenBank/DDBJ databases">
        <title>Whole Genome Sequence of Trichophyton interdigitale from India.</title>
        <authorList>
            <person name="Kumar P."/>
        </authorList>
    </citation>
    <scope>NUCLEOTIDE SEQUENCE</scope>
    <source>
        <strain evidence="1">UCMS-IGIB-CI14</strain>
    </source>
</reference>
<dbReference type="Proteomes" id="UP000749309">
    <property type="component" value="Unassembled WGS sequence"/>
</dbReference>
<gene>
    <name evidence="1" type="ORF">GY632_2300</name>
</gene>
<dbReference type="AlphaFoldDB" id="A0A9P4YI81"/>